<name>A0A9W8ZPP7_9AGAR</name>
<accession>A0A9W8ZPP7</accession>
<keyword evidence="3" id="KW-1133">Transmembrane helix</keyword>
<gene>
    <name evidence="5" type="ORF">C8J55DRAFT_444359</name>
</gene>
<dbReference type="AlphaFoldDB" id="A0A9W8ZPP7"/>
<protein>
    <submittedName>
        <fullName evidence="5">Uncharacterized protein</fullName>
    </submittedName>
</protein>
<reference evidence="5" key="1">
    <citation type="submission" date="2022-08" db="EMBL/GenBank/DDBJ databases">
        <authorList>
            <consortium name="DOE Joint Genome Institute"/>
            <person name="Min B."/>
            <person name="Riley R."/>
            <person name="Sierra-Patev S."/>
            <person name="Naranjo-Ortiz M."/>
            <person name="Looney B."/>
            <person name="Konkel Z."/>
            <person name="Slot J.C."/>
            <person name="Sakamoto Y."/>
            <person name="Steenwyk J.L."/>
            <person name="Rokas A."/>
            <person name="Carro J."/>
            <person name="Camarero S."/>
            <person name="Ferreira P."/>
            <person name="Molpeceres G."/>
            <person name="Ruiz-Duenas F.J."/>
            <person name="Serrano A."/>
            <person name="Henrissat B."/>
            <person name="Drula E."/>
            <person name="Hughes K.W."/>
            <person name="Mata J.L."/>
            <person name="Ishikawa N.K."/>
            <person name="Vargas-Isla R."/>
            <person name="Ushijima S."/>
            <person name="Smith C.A."/>
            <person name="Ahrendt S."/>
            <person name="Andreopoulos W."/>
            <person name="He G."/>
            <person name="Labutti K."/>
            <person name="Lipzen A."/>
            <person name="Ng V."/>
            <person name="Sandor L."/>
            <person name="Barry K."/>
            <person name="Martinez A.T."/>
            <person name="Xiao Y."/>
            <person name="Gibbons J.G."/>
            <person name="Terashima K."/>
            <person name="Hibbett D.S."/>
            <person name="Grigoriev I.V."/>
        </authorList>
    </citation>
    <scope>NUCLEOTIDE SEQUENCE</scope>
    <source>
        <strain evidence="5">Sp2 HRB7682 ss15</strain>
    </source>
</reference>
<dbReference type="Pfam" id="PF05277">
    <property type="entry name" value="DUF726"/>
    <property type="match status" value="1"/>
</dbReference>
<dbReference type="EMBL" id="JANVFS010000077">
    <property type="protein sequence ID" value="KAJ4463277.1"/>
    <property type="molecule type" value="Genomic_DNA"/>
</dbReference>
<reference evidence="5" key="2">
    <citation type="journal article" date="2023" name="Proc. Natl. Acad. Sci. U.S.A.">
        <title>A global phylogenomic analysis of the shiitake genus Lentinula.</title>
        <authorList>
            <person name="Sierra-Patev S."/>
            <person name="Min B."/>
            <person name="Naranjo-Ortiz M."/>
            <person name="Looney B."/>
            <person name="Konkel Z."/>
            <person name="Slot J.C."/>
            <person name="Sakamoto Y."/>
            <person name="Steenwyk J.L."/>
            <person name="Rokas A."/>
            <person name="Carro J."/>
            <person name="Camarero S."/>
            <person name="Ferreira P."/>
            <person name="Molpeceres G."/>
            <person name="Ruiz-Duenas F.J."/>
            <person name="Serrano A."/>
            <person name="Henrissat B."/>
            <person name="Drula E."/>
            <person name="Hughes K.W."/>
            <person name="Mata J.L."/>
            <person name="Ishikawa N.K."/>
            <person name="Vargas-Isla R."/>
            <person name="Ushijima S."/>
            <person name="Smith C.A."/>
            <person name="Donoghue J."/>
            <person name="Ahrendt S."/>
            <person name="Andreopoulos W."/>
            <person name="He G."/>
            <person name="LaButti K."/>
            <person name="Lipzen A."/>
            <person name="Ng V."/>
            <person name="Riley R."/>
            <person name="Sandor L."/>
            <person name="Barry K."/>
            <person name="Martinez A.T."/>
            <person name="Xiao Y."/>
            <person name="Gibbons J.G."/>
            <person name="Terashima K."/>
            <person name="Grigoriev I.V."/>
            <person name="Hibbett D."/>
        </authorList>
    </citation>
    <scope>NUCLEOTIDE SEQUENCE</scope>
    <source>
        <strain evidence="5">Sp2 HRB7682 ss15</strain>
    </source>
</reference>
<proteinExistence type="predicted"/>
<evidence type="ECO:0000256" key="1">
    <source>
        <dbReference type="ARBA" id="ARBA00004141"/>
    </source>
</evidence>
<dbReference type="PANTHER" id="PTHR17920:SF3">
    <property type="entry name" value="TRANSMEMBRANE AND COILED-COIL DOMAIN-CONTAINING PROTEIN 4"/>
    <property type="match status" value="1"/>
</dbReference>
<sequence>GNVNTVAGLRPIEGVQGLENVDVTDKIAGHMSYRVYMPVILEELGFKVTERWFDEVEVSVVVVPHRHRGFVN</sequence>
<comment type="caution">
    <text evidence="5">The sequence shown here is derived from an EMBL/GenBank/DDBJ whole genome shotgun (WGS) entry which is preliminary data.</text>
</comment>
<evidence type="ECO:0000256" key="4">
    <source>
        <dbReference type="ARBA" id="ARBA00023136"/>
    </source>
</evidence>
<dbReference type="InterPro" id="IPR007941">
    <property type="entry name" value="DUF726"/>
</dbReference>
<dbReference type="GO" id="GO:0016020">
    <property type="term" value="C:membrane"/>
    <property type="evidence" value="ECO:0007669"/>
    <property type="project" value="UniProtKB-SubCell"/>
</dbReference>
<evidence type="ECO:0000256" key="3">
    <source>
        <dbReference type="ARBA" id="ARBA00022989"/>
    </source>
</evidence>
<comment type="subcellular location">
    <subcellularLocation>
        <location evidence="1">Membrane</location>
        <topology evidence="1">Multi-pass membrane protein</topology>
    </subcellularLocation>
</comment>
<dbReference type="PANTHER" id="PTHR17920">
    <property type="entry name" value="TRANSMEMBRANE AND COILED-COIL DOMAIN-CONTAINING PROTEIN 4 TMCO4"/>
    <property type="match status" value="1"/>
</dbReference>
<organism evidence="5 6">
    <name type="scientific">Lentinula lateritia</name>
    <dbReference type="NCBI Taxonomy" id="40482"/>
    <lineage>
        <taxon>Eukaryota</taxon>
        <taxon>Fungi</taxon>
        <taxon>Dikarya</taxon>
        <taxon>Basidiomycota</taxon>
        <taxon>Agaricomycotina</taxon>
        <taxon>Agaricomycetes</taxon>
        <taxon>Agaricomycetidae</taxon>
        <taxon>Agaricales</taxon>
        <taxon>Marasmiineae</taxon>
        <taxon>Omphalotaceae</taxon>
        <taxon>Lentinula</taxon>
    </lineage>
</organism>
<evidence type="ECO:0000256" key="2">
    <source>
        <dbReference type="ARBA" id="ARBA00022692"/>
    </source>
</evidence>
<dbReference type="Proteomes" id="UP001150238">
    <property type="component" value="Unassembled WGS sequence"/>
</dbReference>
<keyword evidence="4" id="KW-0472">Membrane</keyword>
<keyword evidence="2" id="KW-0812">Transmembrane</keyword>
<feature type="non-terminal residue" evidence="5">
    <location>
        <position position="1"/>
    </location>
</feature>
<evidence type="ECO:0000313" key="5">
    <source>
        <dbReference type="EMBL" id="KAJ4463277.1"/>
    </source>
</evidence>
<evidence type="ECO:0000313" key="6">
    <source>
        <dbReference type="Proteomes" id="UP001150238"/>
    </source>
</evidence>